<evidence type="ECO:0000313" key="1">
    <source>
        <dbReference type="EMBL" id="KKM52175.1"/>
    </source>
</evidence>
<sequence>TSYTISEWVSATVYRWKTPVSVPCAGSYGADSDEGYLSAGPQCSAVDYACSVTGAFVFDALYTLGHPDDSNITIVRETHLFGLSVPGGVQPDTEYELPATAMLQSCYNPSGPSWSACTLNPQRCDNTSATLTVDFTAA</sequence>
<comment type="caution">
    <text evidence="1">The sequence shown here is derived from an EMBL/GenBank/DDBJ whole genome shotgun (WGS) entry which is preliminary data.</text>
</comment>
<feature type="non-terminal residue" evidence="1">
    <location>
        <position position="1"/>
    </location>
</feature>
<reference evidence="1" key="1">
    <citation type="journal article" date="2015" name="Nature">
        <title>Complex archaea that bridge the gap between prokaryotes and eukaryotes.</title>
        <authorList>
            <person name="Spang A."/>
            <person name="Saw J.H."/>
            <person name="Jorgensen S.L."/>
            <person name="Zaremba-Niedzwiedzka K."/>
            <person name="Martijn J."/>
            <person name="Lind A.E."/>
            <person name="van Eijk R."/>
            <person name="Schleper C."/>
            <person name="Guy L."/>
            <person name="Ettema T.J."/>
        </authorList>
    </citation>
    <scope>NUCLEOTIDE SEQUENCE</scope>
</reference>
<protein>
    <submittedName>
        <fullName evidence="1">Uncharacterized protein</fullName>
    </submittedName>
</protein>
<dbReference type="AlphaFoldDB" id="A0A0F9IP60"/>
<accession>A0A0F9IP60</accession>
<proteinExistence type="predicted"/>
<name>A0A0F9IP60_9ZZZZ</name>
<gene>
    <name evidence="1" type="ORF">LCGC14_1555050</name>
</gene>
<dbReference type="EMBL" id="LAZR01011939">
    <property type="protein sequence ID" value="KKM52175.1"/>
    <property type="molecule type" value="Genomic_DNA"/>
</dbReference>
<organism evidence="1">
    <name type="scientific">marine sediment metagenome</name>
    <dbReference type="NCBI Taxonomy" id="412755"/>
    <lineage>
        <taxon>unclassified sequences</taxon>
        <taxon>metagenomes</taxon>
        <taxon>ecological metagenomes</taxon>
    </lineage>
</organism>